<name>A0A2V0PAJ1_9CHLO</name>
<dbReference type="InterPro" id="IPR018114">
    <property type="entry name" value="TRYPSIN_HIS"/>
</dbReference>
<evidence type="ECO:0000259" key="4">
    <source>
        <dbReference type="PROSITE" id="PS50240"/>
    </source>
</evidence>
<evidence type="ECO:0008006" key="8">
    <source>
        <dbReference type="Google" id="ProtNLM"/>
    </source>
</evidence>
<dbReference type="PRINTS" id="PR00722">
    <property type="entry name" value="CHYMOTRYPSIN"/>
</dbReference>
<dbReference type="SUPFAM" id="SSF50494">
    <property type="entry name" value="Trypsin-like serine proteases"/>
    <property type="match status" value="1"/>
</dbReference>
<dbReference type="Pfam" id="PF00089">
    <property type="entry name" value="Trypsin"/>
    <property type="match status" value="1"/>
</dbReference>
<protein>
    <recommendedName>
        <fullName evidence="8">Serine protease</fullName>
    </recommendedName>
</protein>
<sequence>MVRRGVPRGLRAGAVVALLSVLVLAAEAGCPQLCSMKVAPVCGEDGLPYLSACVAKCAGVRVKHNGYCSSNGGPGIRFDVGDLAPGRGGGKERAAAIDRETMTAYREAGFAYLGRIRLADEPGAPPNATARLERGAVDGGRHALRYTPAGDVYYAPLAKAAAAAAAGGNGTELLRIPPVAPPGFSPPEPRRGLRMIIGSDERGPCGQPPTYPLTAVGQLDFVTQNQDFICSGALVRPNKVLTAAHCVWSVNDRAFVRGVAFAAGRHRAGDGTIVSPFGVQRWKHVTLVSDFPATGEPGSDMAIVTLDEPVSAEAGTMGVDAACGPDDMRPKVMQTAGYASDKYNGECVKEQCLVSLGCGAEATPHTCDTYMGQSGSPFWDGRNMVRGVHVRGMPTVNEFSNVNSKTLRSILAS</sequence>
<evidence type="ECO:0000313" key="6">
    <source>
        <dbReference type="EMBL" id="GBF96539.1"/>
    </source>
</evidence>
<evidence type="ECO:0000313" key="7">
    <source>
        <dbReference type="Proteomes" id="UP000247498"/>
    </source>
</evidence>
<feature type="chain" id="PRO_5016054595" description="Serine protease" evidence="3">
    <location>
        <begin position="29"/>
        <end position="413"/>
    </location>
</feature>
<feature type="domain" description="Kazal-like" evidence="5">
    <location>
        <begin position="24"/>
        <end position="70"/>
    </location>
</feature>
<evidence type="ECO:0000256" key="1">
    <source>
        <dbReference type="ARBA" id="ARBA00007664"/>
    </source>
</evidence>
<comment type="similarity">
    <text evidence="1">Belongs to the peptidase S1 family.</text>
</comment>
<dbReference type="InterPro" id="IPR002350">
    <property type="entry name" value="Kazal_dom"/>
</dbReference>
<evidence type="ECO:0000256" key="3">
    <source>
        <dbReference type="SAM" id="SignalP"/>
    </source>
</evidence>
<dbReference type="InterPro" id="IPR036058">
    <property type="entry name" value="Kazal_dom_sf"/>
</dbReference>
<gene>
    <name evidence="6" type="ORF">Rsub_09122</name>
</gene>
<feature type="signal peptide" evidence="3">
    <location>
        <begin position="1"/>
        <end position="28"/>
    </location>
</feature>
<keyword evidence="2 3" id="KW-0732">Signal</keyword>
<feature type="domain" description="Peptidase S1" evidence="4">
    <location>
        <begin position="196"/>
        <end position="413"/>
    </location>
</feature>
<dbReference type="GO" id="GO:0006508">
    <property type="term" value="P:proteolysis"/>
    <property type="evidence" value="ECO:0007669"/>
    <property type="project" value="InterPro"/>
</dbReference>
<dbReference type="GO" id="GO:0004252">
    <property type="term" value="F:serine-type endopeptidase activity"/>
    <property type="evidence" value="ECO:0007669"/>
    <property type="project" value="InterPro"/>
</dbReference>
<dbReference type="CDD" id="cd00104">
    <property type="entry name" value="KAZAL_FS"/>
    <property type="match status" value="1"/>
</dbReference>
<evidence type="ECO:0000256" key="2">
    <source>
        <dbReference type="ARBA" id="ARBA00022729"/>
    </source>
</evidence>
<dbReference type="PANTHER" id="PTHR15462:SF8">
    <property type="entry name" value="SERINE PROTEASE"/>
    <property type="match status" value="1"/>
</dbReference>
<accession>A0A2V0PAJ1</accession>
<dbReference type="PANTHER" id="PTHR15462">
    <property type="entry name" value="SERINE PROTEASE"/>
    <property type="match status" value="1"/>
</dbReference>
<dbReference type="PROSITE" id="PS50240">
    <property type="entry name" value="TRYPSIN_DOM"/>
    <property type="match status" value="1"/>
</dbReference>
<proteinExistence type="inferred from homology"/>
<dbReference type="PROSITE" id="PS51465">
    <property type="entry name" value="KAZAL_2"/>
    <property type="match status" value="1"/>
</dbReference>
<dbReference type="Gene3D" id="2.40.10.10">
    <property type="entry name" value="Trypsin-like serine proteases"/>
    <property type="match status" value="2"/>
</dbReference>
<reference evidence="6 7" key="1">
    <citation type="journal article" date="2018" name="Sci. Rep.">
        <title>Raphidocelis subcapitata (=Pseudokirchneriella subcapitata) provides an insight into genome evolution and environmental adaptations in the Sphaeropleales.</title>
        <authorList>
            <person name="Suzuki S."/>
            <person name="Yamaguchi H."/>
            <person name="Nakajima N."/>
            <person name="Kawachi M."/>
        </authorList>
    </citation>
    <scope>NUCLEOTIDE SEQUENCE [LARGE SCALE GENOMIC DNA]</scope>
    <source>
        <strain evidence="6 7">NIES-35</strain>
    </source>
</reference>
<dbReference type="InterPro" id="IPR001314">
    <property type="entry name" value="Peptidase_S1A"/>
</dbReference>
<dbReference type="Proteomes" id="UP000247498">
    <property type="component" value="Unassembled WGS sequence"/>
</dbReference>
<dbReference type="InterPro" id="IPR050966">
    <property type="entry name" value="Glutamyl_endopeptidase"/>
</dbReference>
<dbReference type="PROSITE" id="PS00282">
    <property type="entry name" value="KAZAL_1"/>
    <property type="match status" value="1"/>
</dbReference>
<organism evidence="6 7">
    <name type="scientific">Raphidocelis subcapitata</name>
    <dbReference type="NCBI Taxonomy" id="307507"/>
    <lineage>
        <taxon>Eukaryota</taxon>
        <taxon>Viridiplantae</taxon>
        <taxon>Chlorophyta</taxon>
        <taxon>core chlorophytes</taxon>
        <taxon>Chlorophyceae</taxon>
        <taxon>CS clade</taxon>
        <taxon>Sphaeropleales</taxon>
        <taxon>Selenastraceae</taxon>
        <taxon>Raphidocelis</taxon>
    </lineage>
</organism>
<dbReference type="Gene3D" id="3.30.60.30">
    <property type="match status" value="1"/>
</dbReference>
<comment type="caution">
    <text evidence="6">The sequence shown here is derived from an EMBL/GenBank/DDBJ whole genome shotgun (WGS) entry which is preliminary data.</text>
</comment>
<evidence type="ECO:0000259" key="5">
    <source>
        <dbReference type="PROSITE" id="PS51465"/>
    </source>
</evidence>
<dbReference type="InterPro" id="IPR009003">
    <property type="entry name" value="Peptidase_S1_PA"/>
</dbReference>
<keyword evidence="7" id="KW-1185">Reference proteome</keyword>
<dbReference type="SUPFAM" id="SSF100895">
    <property type="entry name" value="Kazal-type serine protease inhibitors"/>
    <property type="match status" value="1"/>
</dbReference>
<dbReference type="AlphaFoldDB" id="A0A2V0PAJ1"/>
<dbReference type="InterPro" id="IPR001254">
    <property type="entry name" value="Trypsin_dom"/>
</dbReference>
<dbReference type="OrthoDB" id="551340at2759"/>
<dbReference type="EMBL" id="BDRX01000082">
    <property type="protein sequence ID" value="GBF96539.1"/>
    <property type="molecule type" value="Genomic_DNA"/>
</dbReference>
<dbReference type="PROSITE" id="PS00134">
    <property type="entry name" value="TRYPSIN_HIS"/>
    <property type="match status" value="1"/>
</dbReference>
<dbReference type="InParanoid" id="A0A2V0PAJ1"/>
<dbReference type="InterPro" id="IPR043504">
    <property type="entry name" value="Peptidase_S1_PA_chymotrypsin"/>
</dbReference>